<protein>
    <submittedName>
        <fullName evidence="2">Uncharacterized protein</fullName>
    </submittedName>
</protein>
<dbReference type="AlphaFoldDB" id="S8EZF5"/>
<gene>
    <name evidence="2" type="ORF">FOMPIDRAFT_1062929</name>
</gene>
<dbReference type="EMBL" id="KE504218">
    <property type="protein sequence ID" value="EPS94955.1"/>
    <property type="molecule type" value="Genomic_DNA"/>
</dbReference>
<reference evidence="2 3" key="1">
    <citation type="journal article" date="2012" name="Science">
        <title>The Paleozoic origin of enzymatic lignin decomposition reconstructed from 31 fungal genomes.</title>
        <authorList>
            <person name="Floudas D."/>
            <person name="Binder M."/>
            <person name="Riley R."/>
            <person name="Barry K."/>
            <person name="Blanchette R.A."/>
            <person name="Henrissat B."/>
            <person name="Martinez A.T."/>
            <person name="Otillar R."/>
            <person name="Spatafora J.W."/>
            <person name="Yadav J.S."/>
            <person name="Aerts A."/>
            <person name="Benoit I."/>
            <person name="Boyd A."/>
            <person name="Carlson A."/>
            <person name="Copeland A."/>
            <person name="Coutinho P.M."/>
            <person name="de Vries R.P."/>
            <person name="Ferreira P."/>
            <person name="Findley K."/>
            <person name="Foster B."/>
            <person name="Gaskell J."/>
            <person name="Glotzer D."/>
            <person name="Gorecki P."/>
            <person name="Heitman J."/>
            <person name="Hesse C."/>
            <person name="Hori C."/>
            <person name="Igarashi K."/>
            <person name="Jurgens J.A."/>
            <person name="Kallen N."/>
            <person name="Kersten P."/>
            <person name="Kohler A."/>
            <person name="Kuees U."/>
            <person name="Kumar T.K.A."/>
            <person name="Kuo A."/>
            <person name="LaButti K."/>
            <person name="Larrondo L.F."/>
            <person name="Lindquist E."/>
            <person name="Ling A."/>
            <person name="Lombard V."/>
            <person name="Lucas S."/>
            <person name="Lundell T."/>
            <person name="Martin R."/>
            <person name="McLaughlin D.J."/>
            <person name="Morgenstern I."/>
            <person name="Morin E."/>
            <person name="Murat C."/>
            <person name="Nagy L.G."/>
            <person name="Nolan M."/>
            <person name="Ohm R.A."/>
            <person name="Patyshakuliyeva A."/>
            <person name="Rokas A."/>
            <person name="Ruiz-Duenas F.J."/>
            <person name="Sabat G."/>
            <person name="Salamov A."/>
            <person name="Samejima M."/>
            <person name="Schmutz J."/>
            <person name="Slot J.C."/>
            <person name="St John F."/>
            <person name="Stenlid J."/>
            <person name="Sun H."/>
            <person name="Sun S."/>
            <person name="Syed K."/>
            <person name="Tsang A."/>
            <person name="Wiebenga A."/>
            <person name="Young D."/>
            <person name="Pisabarro A."/>
            <person name="Eastwood D.C."/>
            <person name="Martin F."/>
            <person name="Cullen D."/>
            <person name="Grigoriev I.V."/>
            <person name="Hibbett D.S."/>
        </authorList>
    </citation>
    <scope>NUCLEOTIDE SEQUENCE</scope>
    <source>
        <strain evidence="3">FP-58527</strain>
    </source>
</reference>
<organism evidence="2 3">
    <name type="scientific">Fomitopsis schrenkii</name>
    <name type="common">Brown rot fungus</name>
    <dbReference type="NCBI Taxonomy" id="2126942"/>
    <lineage>
        <taxon>Eukaryota</taxon>
        <taxon>Fungi</taxon>
        <taxon>Dikarya</taxon>
        <taxon>Basidiomycota</taxon>
        <taxon>Agaricomycotina</taxon>
        <taxon>Agaricomycetes</taxon>
        <taxon>Polyporales</taxon>
        <taxon>Fomitopsis</taxon>
    </lineage>
</organism>
<keyword evidence="3" id="KW-1185">Reference proteome</keyword>
<evidence type="ECO:0000256" key="1">
    <source>
        <dbReference type="SAM" id="MobiDB-lite"/>
    </source>
</evidence>
<sequence>MLQDIVAAHVRGASREAESLRELDMHVAATLPVQYRLTVAQCRRMPRTETANASATPQPSPGAEKHRNPRPTSGATASPRT</sequence>
<feature type="compositionally biased region" description="Polar residues" evidence="1">
    <location>
        <begin position="70"/>
        <end position="81"/>
    </location>
</feature>
<proteinExistence type="predicted"/>
<evidence type="ECO:0000313" key="3">
    <source>
        <dbReference type="Proteomes" id="UP000015241"/>
    </source>
</evidence>
<dbReference type="HOGENOM" id="CLU_2573928_0_0_1"/>
<dbReference type="Proteomes" id="UP000015241">
    <property type="component" value="Unassembled WGS sequence"/>
</dbReference>
<feature type="region of interest" description="Disordered" evidence="1">
    <location>
        <begin position="46"/>
        <end position="81"/>
    </location>
</feature>
<name>S8EZF5_FOMSC</name>
<accession>S8EZF5</accession>
<evidence type="ECO:0000313" key="2">
    <source>
        <dbReference type="EMBL" id="EPS94955.1"/>
    </source>
</evidence>
<dbReference type="InParanoid" id="S8EZF5"/>